<evidence type="ECO:0000313" key="2">
    <source>
        <dbReference type="Proteomes" id="UP000292423"/>
    </source>
</evidence>
<sequence length="269" mass="29032">MNARTPISILLRNAPFFQVPRQRVQTSQGAVELPILYYDTSTLNAFFLVDKAKVEAVLKGTGLTPALTVGGKALVALACFEYRDTSVGVYNEVGLAAAVTRTGETLPLGGWRDLLATLRQPEERRVAFHILDLPVTTAAANAAGREIWGYPKFVTEIPFTLHGRHFDCAVKTPEGGTLMQLTGRMGPSFPTAPLSLTLLSLREGTMLRATVNVRGAAKMALPGTLKLSVPDHAQPMAQRLHALGLDGAEPFAVSWTHDFQSRLNEGVAV</sequence>
<dbReference type="AlphaFoldDB" id="A0A4Q7YML4"/>
<dbReference type="RefSeq" id="WP_130414319.1">
    <property type="nucleotide sequence ID" value="NZ_SHKX01000013.1"/>
</dbReference>
<dbReference type="Proteomes" id="UP000292423">
    <property type="component" value="Unassembled WGS sequence"/>
</dbReference>
<dbReference type="GO" id="GO:0016829">
    <property type="term" value="F:lyase activity"/>
    <property type="evidence" value="ECO:0007669"/>
    <property type="project" value="InterPro"/>
</dbReference>
<accession>A0A4Q7YML4</accession>
<organism evidence="1 2">
    <name type="scientific">Fluviicoccus keumensis</name>
    <dbReference type="NCBI Taxonomy" id="1435465"/>
    <lineage>
        <taxon>Bacteria</taxon>
        <taxon>Pseudomonadati</taxon>
        <taxon>Pseudomonadota</taxon>
        <taxon>Gammaproteobacteria</taxon>
        <taxon>Moraxellales</taxon>
        <taxon>Moraxellaceae</taxon>
        <taxon>Fluviicoccus</taxon>
    </lineage>
</organism>
<gene>
    <name evidence="1" type="ORF">EV700_2545</name>
</gene>
<comment type="caution">
    <text evidence="1">The sequence shown here is derived from an EMBL/GenBank/DDBJ whole genome shotgun (WGS) entry which is preliminary data.</text>
</comment>
<reference evidence="1 2" key="1">
    <citation type="submission" date="2019-02" db="EMBL/GenBank/DDBJ databases">
        <title>Genomic Encyclopedia of Type Strains, Phase IV (KMG-IV): sequencing the most valuable type-strain genomes for metagenomic binning, comparative biology and taxonomic classification.</title>
        <authorList>
            <person name="Goeker M."/>
        </authorList>
    </citation>
    <scope>NUCLEOTIDE SEQUENCE [LARGE SCALE GENOMIC DNA]</scope>
    <source>
        <strain evidence="1 2">DSM 105135</strain>
    </source>
</reference>
<evidence type="ECO:0000313" key="1">
    <source>
        <dbReference type="EMBL" id="RZU38610.1"/>
    </source>
</evidence>
<dbReference type="InterPro" id="IPR010451">
    <property type="entry name" value="Acetoacetate_decarboxylase"/>
</dbReference>
<proteinExistence type="predicted"/>
<dbReference type="SUPFAM" id="SSF160104">
    <property type="entry name" value="Acetoacetate decarboxylase-like"/>
    <property type="match status" value="1"/>
</dbReference>
<dbReference type="Gene3D" id="2.40.400.10">
    <property type="entry name" value="Acetoacetate decarboxylase-like"/>
    <property type="match status" value="1"/>
</dbReference>
<dbReference type="InterPro" id="IPR023375">
    <property type="entry name" value="ADC_dom_sf"/>
</dbReference>
<dbReference type="Pfam" id="PF06314">
    <property type="entry name" value="ADC"/>
    <property type="match status" value="1"/>
</dbReference>
<protein>
    <submittedName>
        <fullName evidence="1">Acetoacetate decarboxylase</fullName>
    </submittedName>
</protein>
<keyword evidence="2" id="KW-1185">Reference proteome</keyword>
<dbReference type="EMBL" id="SHKX01000013">
    <property type="protein sequence ID" value="RZU38610.1"/>
    <property type="molecule type" value="Genomic_DNA"/>
</dbReference>
<name>A0A4Q7YML4_9GAMM</name>
<dbReference type="OrthoDB" id="1633687at2"/>